<reference evidence="2 3" key="1">
    <citation type="journal article" date="2018" name="Front. Microbiol.">
        <title>Genome-Wide Analysis of Corynespora cassiicola Leaf Fall Disease Putative Effectors.</title>
        <authorList>
            <person name="Lopez D."/>
            <person name="Ribeiro S."/>
            <person name="Label P."/>
            <person name="Fumanal B."/>
            <person name="Venisse J.S."/>
            <person name="Kohler A."/>
            <person name="de Oliveira R.R."/>
            <person name="Labutti K."/>
            <person name="Lipzen A."/>
            <person name="Lail K."/>
            <person name="Bauer D."/>
            <person name="Ohm R.A."/>
            <person name="Barry K.W."/>
            <person name="Spatafora J."/>
            <person name="Grigoriev I.V."/>
            <person name="Martin F.M."/>
            <person name="Pujade-Renaud V."/>
        </authorList>
    </citation>
    <scope>NUCLEOTIDE SEQUENCE [LARGE SCALE GENOMIC DNA]</scope>
    <source>
        <strain evidence="2 3">Philippines</strain>
    </source>
</reference>
<keyword evidence="3" id="KW-1185">Reference proteome</keyword>
<dbReference type="Proteomes" id="UP000240883">
    <property type="component" value="Unassembled WGS sequence"/>
</dbReference>
<sequence length="176" mass="18981">MPGAVVVVAVDDKSWTETKSTTARCNAQRLSISALGATVRRSAIEAGRLPPRIREDRHGDGQVSGSEASEAAAGWLRAVQHQAAGDRHVDAPRRPRPGIWRGSMWAGGRQAAMAPSITTAAQCNGWAWCVCVVWAVWRAQGSWRRDGPTAISWHLCSNCTDVVPTDLVFVYGGCFL</sequence>
<dbReference type="AlphaFoldDB" id="A0A2T2NYV5"/>
<evidence type="ECO:0000313" key="2">
    <source>
        <dbReference type="EMBL" id="PSN70597.1"/>
    </source>
</evidence>
<gene>
    <name evidence="2" type="ORF">BS50DRAFT_264510</name>
</gene>
<dbReference type="EMBL" id="KZ678131">
    <property type="protein sequence ID" value="PSN70597.1"/>
    <property type="molecule type" value="Genomic_DNA"/>
</dbReference>
<evidence type="ECO:0000313" key="3">
    <source>
        <dbReference type="Proteomes" id="UP000240883"/>
    </source>
</evidence>
<name>A0A2T2NYV5_CORCC</name>
<proteinExistence type="predicted"/>
<feature type="region of interest" description="Disordered" evidence="1">
    <location>
        <begin position="48"/>
        <end position="67"/>
    </location>
</feature>
<evidence type="ECO:0000256" key="1">
    <source>
        <dbReference type="SAM" id="MobiDB-lite"/>
    </source>
</evidence>
<organism evidence="2 3">
    <name type="scientific">Corynespora cassiicola Philippines</name>
    <dbReference type="NCBI Taxonomy" id="1448308"/>
    <lineage>
        <taxon>Eukaryota</taxon>
        <taxon>Fungi</taxon>
        <taxon>Dikarya</taxon>
        <taxon>Ascomycota</taxon>
        <taxon>Pezizomycotina</taxon>
        <taxon>Dothideomycetes</taxon>
        <taxon>Pleosporomycetidae</taxon>
        <taxon>Pleosporales</taxon>
        <taxon>Corynesporascaceae</taxon>
        <taxon>Corynespora</taxon>
    </lineage>
</organism>
<protein>
    <submittedName>
        <fullName evidence="2">Uncharacterized protein</fullName>
    </submittedName>
</protein>
<accession>A0A2T2NYV5</accession>
<feature type="compositionally biased region" description="Basic and acidic residues" evidence="1">
    <location>
        <begin position="84"/>
        <end position="93"/>
    </location>
</feature>
<feature type="region of interest" description="Disordered" evidence="1">
    <location>
        <begin position="83"/>
        <end position="102"/>
    </location>
</feature>